<gene>
    <name evidence="1" type="ORF">AR686_14325</name>
</gene>
<reference evidence="1 2" key="1">
    <citation type="submission" date="2015-10" db="EMBL/GenBank/DDBJ databases">
        <title>Genome sequence of Chryseobacterium greenlandense.</title>
        <authorList>
            <person name="Newman J."/>
            <person name="Fischer K."/>
            <person name="Miller J."/>
        </authorList>
    </citation>
    <scope>NUCLEOTIDE SEQUENCE [LARGE SCALE GENOMIC DNA]</scope>
    <source>
        <strain evidence="1 2">UMB34</strain>
    </source>
</reference>
<sequence length="76" mass="8564">MPDIARWNGIYQLAESYLSTSTYAYVANNPVLRFDVDGRWFDDNGHIIDTSGQTYGFLGSGNVSKLVMSIFKNINH</sequence>
<dbReference type="RefSeq" id="WP_059137403.1">
    <property type="nucleotide sequence ID" value="NZ_LMAI01000010.1"/>
</dbReference>
<evidence type="ECO:0000313" key="2">
    <source>
        <dbReference type="Proteomes" id="UP000054388"/>
    </source>
</evidence>
<organism evidence="1 2">
    <name type="scientific">Chryseobacterium aquaticum subsp. greenlandense</name>
    <dbReference type="NCBI Taxonomy" id="345663"/>
    <lineage>
        <taxon>Bacteria</taxon>
        <taxon>Pseudomonadati</taxon>
        <taxon>Bacteroidota</taxon>
        <taxon>Flavobacteriia</taxon>
        <taxon>Flavobacteriales</taxon>
        <taxon>Weeksellaceae</taxon>
        <taxon>Chryseobacterium group</taxon>
        <taxon>Chryseobacterium</taxon>
    </lineage>
</organism>
<name>A0A124F2G8_9FLAO</name>
<protein>
    <recommendedName>
        <fullName evidence="3">RHS repeat-associated core domain-containing protein</fullName>
    </recommendedName>
</protein>
<proteinExistence type="predicted"/>
<evidence type="ECO:0008006" key="3">
    <source>
        <dbReference type="Google" id="ProtNLM"/>
    </source>
</evidence>
<dbReference type="AlphaFoldDB" id="A0A124F2G8"/>
<accession>A0A124F2G8</accession>
<dbReference type="EMBL" id="LMAI01000010">
    <property type="protein sequence ID" value="KUJ54764.1"/>
    <property type="molecule type" value="Genomic_DNA"/>
</dbReference>
<evidence type="ECO:0000313" key="1">
    <source>
        <dbReference type="EMBL" id="KUJ54764.1"/>
    </source>
</evidence>
<dbReference type="Proteomes" id="UP000054388">
    <property type="component" value="Unassembled WGS sequence"/>
</dbReference>
<comment type="caution">
    <text evidence="1">The sequence shown here is derived from an EMBL/GenBank/DDBJ whole genome shotgun (WGS) entry which is preliminary data.</text>
</comment>